<evidence type="ECO:0000313" key="3">
    <source>
        <dbReference type="EMBL" id="MFC5910649.1"/>
    </source>
</evidence>
<dbReference type="Proteomes" id="UP001596174">
    <property type="component" value="Unassembled WGS sequence"/>
</dbReference>
<evidence type="ECO:0000256" key="1">
    <source>
        <dbReference type="SAM" id="Phobius"/>
    </source>
</evidence>
<sequence length="451" mass="47382">MFQAVFQHHLTFVVLAFLITALVTVGVARAARKSTRRWFIGAFAGSVTAVLLLTLWSTGGSDMAPTCVINHNVLEPFSEEQGLLNLGMFVPVGLLGTLSARHAWPAILFGVTLTACIELTQGLLPVIGRACDTSDFMANAAGAVLGGLAGWLFLQADRQPGTGWPLRPGRVVAGFGAVWLVGAFLGGFYIHTSIEAQTVAGGPADDQQASAVTQAVREAFGDHYPIQRTAFFAGPGGTGTVMAYLPSGFLQINWPQANDVTVSIEPGTSEDSGYPVAAVDAKLTTKQQALSLTSTYAKQHFPWGLTQAHVQVDPVGPQAQLGWVVSWRRYRAGILMPMRLDVEIDRHGRVSQLHALNAADPSLPAVTVSAAQAAALANHAEAGCEKATPTVLMALPTTHGTWTPAYRVVLTCGTNGGLVIVDAHNGTVLNHVLYPAQAAPSNPADGDVGAP</sequence>
<dbReference type="InterPro" id="IPR006976">
    <property type="entry name" value="VanZ-like"/>
</dbReference>
<evidence type="ECO:0000313" key="4">
    <source>
        <dbReference type="Proteomes" id="UP001596174"/>
    </source>
</evidence>
<dbReference type="Pfam" id="PF04892">
    <property type="entry name" value="VanZ"/>
    <property type="match status" value="1"/>
</dbReference>
<feature type="transmembrane region" description="Helical" evidence="1">
    <location>
        <begin position="12"/>
        <end position="31"/>
    </location>
</feature>
<feature type="transmembrane region" description="Helical" evidence="1">
    <location>
        <begin position="168"/>
        <end position="190"/>
    </location>
</feature>
<feature type="transmembrane region" description="Helical" evidence="1">
    <location>
        <begin position="106"/>
        <end position="124"/>
    </location>
</feature>
<feature type="transmembrane region" description="Helical" evidence="1">
    <location>
        <begin position="136"/>
        <end position="156"/>
    </location>
</feature>
<feature type="transmembrane region" description="Helical" evidence="1">
    <location>
        <begin position="38"/>
        <end position="56"/>
    </location>
</feature>
<feature type="domain" description="VanZ-like" evidence="2">
    <location>
        <begin position="76"/>
        <end position="152"/>
    </location>
</feature>
<accession>A0ABW1G7A8</accession>
<reference evidence="4" key="1">
    <citation type="journal article" date="2019" name="Int. J. Syst. Evol. Microbiol.">
        <title>The Global Catalogue of Microorganisms (GCM) 10K type strain sequencing project: providing services to taxonomists for standard genome sequencing and annotation.</title>
        <authorList>
            <consortium name="The Broad Institute Genomics Platform"/>
            <consortium name="The Broad Institute Genome Sequencing Center for Infectious Disease"/>
            <person name="Wu L."/>
            <person name="Ma J."/>
        </authorList>
    </citation>
    <scope>NUCLEOTIDE SEQUENCE [LARGE SCALE GENOMIC DNA]</scope>
    <source>
        <strain evidence="4">JCM 4816</strain>
    </source>
</reference>
<keyword evidence="1" id="KW-0472">Membrane</keyword>
<evidence type="ECO:0000259" key="2">
    <source>
        <dbReference type="Pfam" id="PF04892"/>
    </source>
</evidence>
<gene>
    <name evidence="3" type="ORF">ACFP3V_25990</name>
</gene>
<comment type="caution">
    <text evidence="3">The sequence shown here is derived from an EMBL/GenBank/DDBJ whole genome shotgun (WGS) entry which is preliminary data.</text>
</comment>
<proteinExistence type="predicted"/>
<name>A0ABW1G7A8_9ACTN</name>
<keyword evidence="1" id="KW-0812">Transmembrane</keyword>
<dbReference type="RefSeq" id="WP_380588206.1">
    <property type="nucleotide sequence ID" value="NZ_JBHSQJ010000126.1"/>
</dbReference>
<keyword evidence="4" id="KW-1185">Reference proteome</keyword>
<protein>
    <submittedName>
        <fullName evidence="3">VanZ family protein</fullName>
    </submittedName>
</protein>
<organism evidence="3 4">
    <name type="scientific">Streptacidiphilus monticola</name>
    <dbReference type="NCBI Taxonomy" id="2161674"/>
    <lineage>
        <taxon>Bacteria</taxon>
        <taxon>Bacillati</taxon>
        <taxon>Actinomycetota</taxon>
        <taxon>Actinomycetes</taxon>
        <taxon>Kitasatosporales</taxon>
        <taxon>Streptomycetaceae</taxon>
        <taxon>Streptacidiphilus</taxon>
    </lineage>
</organism>
<keyword evidence="1" id="KW-1133">Transmembrane helix</keyword>
<dbReference type="EMBL" id="JBHSQJ010000126">
    <property type="protein sequence ID" value="MFC5910649.1"/>
    <property type="molecule type" value="Genomic_DNA"/>
</dbReference>